<evidence type="ECO:0000313" key="2">
    <source>
        <dbReference type="Proteomes" id="UP000003340"/>
    </source>
</evidence>
<gene>
    <name evidence="1" type="ORF">CLOSTMETH_03676</name>
</gene>
<proteinExistence type="predicted"/>
<reference evidence="1 2" key="2">
    <citation type="submission" date="2009-02" db="EMBL/GenBank/DDBJ databases">
        <title>Draft genome sequence of Clostridium methylpentosum (DSM 5476).</title>
        <authorList>
            <person name="Sudarsanam P."/>
            <person name="Ley R."/>
            <person name="Guruge J."/>
            <person name="Turnbaugh P.J."/>
            <person name="Mahowald M."/>
            <person name="Liep D."/>
            <person name="Gordon J."/>
        </authorList>
    </citation>
    <scope>NUCLEOTIDE SEQUENCE [LARGE SCALE GENOMIC DNA]</scope>
    <source>
        <strain evidence="1 2">DSM 5476</strain>
    </source>
</reference>
<dbReference type="Proteomes" id="UP000003340">
    <property type="component" value="Unassembled WGS sequence"/>
</dbReference>
<evidence type="ECO:0000313" key="1">
    <source>
        <dbReference type="EMBL" id="EEG28777.1"/>
    </source>
</evidence>
<sequence length="44" mass="5287">MLAEHLRQLDQWDDTTKTGWFRDRAALFCLQWEKQRFCAGVSDI</sequence>
<dbReference type="AlphaFoldDB" id="C0EII1"/>
<name>C0EII1_9FIRM</name>
<dbReference type="EMBL" id="ACEC01000126">
    <property type="protein sequence ID" value="EEG28777.1"/>
    <property type="molecule type" value="Genomic_DNA"/>
</dbReference>
<reference evidence="1 2" key="1">
    <citation type="submission" date="2009-01" db="EMBL/GenBank/DDBJ databases">
        <authorList>
            <person name="Fulton L."/>
            <person name="Clifton S."/>
            <person name="Fulton B."/>
            <person name="Xu J."/>
            <person name="Minx P."/>
            <person name="Pepin K.H."/>
            <person name="Johnson M."/>
            <person name="Bhonagiri V."/>
            <person name="Nash W.E."/>
            <person name="Mardis E.R."/>
            <person name="Wilson R.K."/>
        </authorList>
    </citation>
    <scope>NUCLEOTIDE SEQUENCE [LARGE SCALE GENOMIC DNA]</scope>
    <source>
        <strain evidence="1 2">DSM 5476</strain>
    </source>
</reference>
<accession>C0EII1</accession>
<protein>
    <submittedName>
        <fullName evidence="1">Uncharacterized protein</fullName>
    </submittedName>
</protein>
<keyword evidence="2" id="KW-1185">Reference proteome</keyword>
<organism evidence="1 2">
    <name type="scientific">[Clostridium] methylpentosum DSM 5476</name>
    <dbReference type="NCBI Taxonomy" id="537013"/>
    <lineage>
        <taxon>Bacteria</taxon>
        <taxon>Bacillati</taxon>
        <taxon>Bacillota</taxon>
        <taxon>Clostridia</taxon>
        <taxon>Eubacteriales</taxon>
        <taxon>Oscillospiraceae</taxon>
        <taxon>Oscillospiraceae incertae sedis</taxon>
    </lineage>
</organism>
<dbReference type="HOGENOM" id="CLU_3214522_0_0_9"/>
<comment type="caution">
    <text evidence="1">The sequence shown here is derived from an EMBL/GenBank/DDBJ whole genome shotgun (WGS) entry which is preliminary data.</text>
</comment>